<dbReference type="RefSeq" id="WP_274687922.1">
    <property type="nucleotide sequence ID" value="NZ_JAPMOU010000005.1"/>
</dbReference>
<evidence type="ECO:0000256" key="5">
    <source>
        <dbReference type="HAMAP-Rule" id="MF_00299"/>
    </source>
</evidence>
<dbReference type="NCBIfam" id="NF002014">
    <property type="entry name" value="PRK00819.1-4"/>
    <property type="match status" value="1"/>
</dbReference>
<keyword evidence="2 5" id="KW-0808">Transferase</keyword>
<gene>
    <name evidence="5" type="primary">kptA</name>
    <name evidence="6" type="ORF">ORQ98_06220</name>
</gene>
<dbReference type="InterPro" id="IPR042081">
    <property type="entry name" value="RNA_2'-PTrans_C"/>
</dbReference>
<reference evidence="6 7" key="1">
    <citation type="submission" date="2022-11" db="EMBL/GenBank/DDBJ databases">
        <title>Spartinivicinus poritis sp. nov., isolated from scleractinian coral Porites lutea.</title>
        <authorList>
            <person name="Zhang G."/>
            <person name="Cai L."/>
            <person name="Wei Q."/>
        </authorList>
    </citation>
    <scope>NUCLEOTIDE SEQUENCE [LARGE SCALE GENOMIC DNA]</scope>
    <source>
        <strain evidence="6 7">A2-2</strain>
    </source>
</reference>
<proteinExistence type="inferred from homology"/>
<protein>
    <recommendedName>
        <fullName evidence="5">Probable RNA 2'-phosphotransferase</fullName>
        <ecNumber evidence="5">2.7.1.-</ecNumber>
    </recommendedName>
</protein>
<dbReference type="HAMAP" id="MF_00299">
    <property type="entry name" value="KptA"/>
    <property type="match status" value="1"/>
</dbReference>
<dbReference type="EMBL" id="JAPMOU010000005">
    <property type="protein sequence ID" value="MDE1461560.1"/>
    <property type="molecule type" value="Genomic_DNA"/>
</dbReference>
<comment type="function">
    <text evidence="4 5">Removes the 2'-phosphate from RNA via an intermediate in which the phosphate is ADP-ribosylated by NAD followed by a presumed transesterification to release the RNA and generate ADP-ribose 1''-2''-cyclic phosphate (APPR&gt;P). May function as an ADP-ribosylase.</text>
</comment>
<dbReference type="SUPFAM" id="SSF56399">
    <property type="entry name" value="ADP-ribosylation"/>
    <property type="match status" value="1"/>
</dbReference>
<comment type="similarity">
    <text evidence="1 5">Belongs to the KptA/TPT1 family.</text>
</comment>
<dbReference type="InterPro" id="IPR002745">
    <property type="entry name" value="Ptrans_KptA/Tpt1"/>
</dbReference>
<dbReference type="Proteomes" id="UP001528823">
    <property type="component" value="Unassembled WGS sequence"/>
</dbReference>
<dbReference type="InterPro" id="IPR042080">
    <property type="entry name" value="RNA_2'-PTrans_N"/>
</dbReference>
<dbReference type="PANTHER" id="PTHR12684:SF2">
    <property type="entry name" value="TRNA 2'-PHOSPHOTRANSFERASE 1"/>
    <property type="match status" value="1"/>
</dbReference>
<evidence type="ECO:0000256" key="3">
    <source>
        <dbReference type="ARBA" id="ARBA00023027"/>
    </source>
</evidence>
<sequence length="181" mass="20481">MSKSDIHCSKWLSYVLRHRPDEVGLSLDPHGWVEVSELLEAAQQKKIPLDKEKLLFIVKTNDKKRFSLSECGKKIRANRGHSIPVELSLPALTPPDVLYHGTATRFIKAIRQEGVKSMRRQHVHLSEDTASAHEVGTRHGVPHILAVDAKSMAAAGYKFYQAIDSIWLTDQVPAKYIHWDI</sequence>
<dbReference type="Gene3D" id="1.10.10.970">
    <property type="entry name" value="RNA 2'-phosphotransferase, Tpt1/KptA family, N-terminal domain"/>
    <property type="match status" value="1"/>
</dbReference>
<keyword evidence="3 5" id="KW-0520">NAD</keyword>
<dbReference type="Pfam" id="PF01885">
    <property type="entry name" value="PTS_2-RNA"/>
    <property type="match status" value="1"/>
</dbReference>
<accession>A0ABT5U5C6</accession>
<name>A0ABT5U5C6_9GAMM</name>
<evidence type="ECO:0000256" key="2">
    <source>
        <dbReference type="ARBA" id="ARBA00022679"/>
    </source>
</evidence>
<evidence type="ECO:0000256" key="4">
    <source>
        <dbReference type="ARBA" id="ARBA00025212"/>
    </source>
</evidence>
<comment type="caution">
    <text evidence="6">The sequence shown here is derived from an EMBL/GenBank/DDBJ whole genome shotgun (WGS) entry which is preliminary data.</text>
</comment>
<dbReference type="InterPro" id="IPR022928">
    <property type="entry name" value="RNA_2'-PTrans_KptA"/>
</dbReference>
<evidence type="ECO:0000256" key="1">
    <source>
        <dbReference type="ARBA" id="ARBA00009836"/>
    </source>
</evidence>
<keyword evidence="7" id="KW-1185">Reference proteome</keyword>
<evidence type="ECO:0000313" key="7">
    <source>
        <dbReference type="Proteomes" id="UP001528823"/>
    </source>
</evidence>
<dbReference type="EC" id="2.7.1.-" evidence="5"/>
<evidence type="ECO:0000313" key="6">
    <source>
        <dbReference type="EMBL" id="MDE1461560.1"/>
    </source>
</evidence>
<organism evidence="6 7">
    <name type="scientific">Spartinivicinus poritis</name>
    <dbReference type="NCBI Taxonomy" id="2994640"/>
    <lineage>
        <taxon>Bacteria</taxon>
        <taxon>Pseudomonadati</taxon>
        <taxon>Pseudomonadota</taxon>
        <taxon>Gammaproteobacteria</taxon>
        <taxon>Oceanospirillales</taxon>
        <taxon>Zooshikellaceae</taxon>
        <taxon>Spartinivicinus</taxon>
    </lineage>
</organism>
<dbReference type="Gene3D" id="3.20.170.30">
    <property type="match status" value="1"/>
</dbReference>
<dbReference type="GO" id="GO:0016740">
    <property type="term" value="F:transferase activity"/>
    <property type="evidence" value="ECO:0007669"/>
    <property type="project" value="UniProtKB-KW"/>
</dbReference>
<dbReference type="PANTHER" id="PTHR12684">
    <property type="entry name" value="PUTATIVE PHOSPHOTRANSFERASE"/>
    <property type="match status" value="1"/>
</dbReference>